<evidence type="ECO:0000256" key="1">
    <source>
        <dbReference type="PIRSR" id="PIRSR602401-1"/>
    </source>
</evidence>
<dbReference type="GO" id="GO:0016705">
    <property type="term" value="F:oxidoreductase activity, acting on paired donors, with incorporation or reduction of molecular oxygen"/>
    <property type="evidence" value="ECO:0007669"/>
    <property type="project" value="InterPro"/>
</dbReference>
<dbReference type="PANTHER" id="PTHR24301">
    <property type="entry name" value="THROMBOXANE-A SYNTHASE"/>
    <property type="match status" value="1"/>
</dbReference>
<dbReference type="GO" id="GO:0020037">
    <property type="term" value="F:heme binding"/>
    <property type="evidence" value="ECO:0007669"/>
    <property type="project" value="InterPro"/>
</dbReference>
<dbReference type="Gene3D" id="1.10.630.10">
    <property type="entry name" value="Cytochrome P450"/>
    <property type="match status" value="2"/>
</dbReference>
<dbReference type="InterPro" id="IPR001128">
    <property type="entry name" value="Cyt_P450"/>
</dbReference>
<dbReference type="STRING" id="307507.A0A2V0PB78"/>
<dbReference type="OrthoDB" id="507451at2759"/>
<dbReference type="InterPro" id="IPR002401">
    <property type="entry name" value="Cyt_P450_E_grp-I"/>
</dbReference>
<gene>
    <name evidence="5" type="ORF">Rsub_09635</name>
</gene>
<proteinExistence type="inferred from homology"/>
<dbReference type="GO" id="GO:0004497">
    <property type="term" value="F:monooxygenase activity"/>
    <property type="evidence" value="ECO:0007669"/>
    <property type="project" value="UniProtKB-KW"/>
</dbReference>
<comment type="cofactor">
    <cofactor evidence="1">
        <name>heme</name>
        <dbReference type="ChEBI" id="CHEBI:30413"/>
    </cofactor>
</comment>
<feature type="binding site" description="axial binding residue" evidence="1">
    <location>
        <position position="558"/>
    </location>
    <ligand>
        <name>heme</name>
        <dbReference type="ChEBI" id="CHEBI:30413"/>
    </ligand>
    <ligandPart>
        <name>Fe</name>
        <dbReference type="ChEBI" id="CHEBI:18248"/>
    </ligandPart>
</feature>
<keyword evidence="1 2" id="KW-0349">Heme</keyword>
<comment type="similarity">
    <text evidence="2">Belongs to the cytochrome P450 family.</text>
</comment>
<dbReference type="PROSITE" id="PS00086">
    <property type="entry name" value="CYTOCHROME_P450"/>
    <property type="match status" value="1"/>
</dbReference>
<keyword evidence="2" id="KW-0560">Oxidoreductase</keyword>
<evidence type="ECO:0000256" key="3">
    <source>
        <dbReference type="SAM" id="MobiDB-lite"/>
    </source>
</evidence>
<evidence type="ECO:0000256" key="2">
    <source>
        <dbReference type="RuleBase" id="RU000461"/>
    </source>
</evidence>
<keyword evidence="2" id="KW-0503">Monooxygenase</keyword>
<dbReference type="EMBL" id="BDRX01000086">
    <property type="protein sequence ID" value="GBF96779.1"/>
    <property type="molecule type" value="Genomic_DNA"/>
</dbReference>
<feature type="transmembrane region" description="Helical" evidence="4">
    <location>
        <begin position="7"/>
        <end position="25"/>
    </location>
</feature>
<evidence type="ECO:0000256" key="4">
    <source>
        <dbReference type="SAM" id="Phobius"/>
    </source>
</evidence>
<feature type="compositionally biased region" description="Basic and acidic residues" evidence="3">
    <location>
        <begin position="360"/>
        <end position="373"/>
    </location>
</feature>
<dbReference type="FunCoup" id="A0A2V0PB78">
    <property type="interactions" value="129"/>
</dbReference>
<keyword evidence="4" id="KW-1133">Transmembrane helix</keyword>
<dbReference type="InterPro" id="IPR036396">
    <property type="entry name" value="Cyt_P450_sf"/>
</dbReference>
<protein>
    <submittedName>
        <fullName evidence="5">Cytochrome P450</fullName>
    </submittedName>
</protein>
<dbReference type="AlphaFoldDB" id="A0A2V0PB78"/>
<dbReference type="SUPFAM" id="SSF48264">
    <property type="entry name" value="Cytochrome P450"/>
    <property type="match status" value="2"/>
</dbReference>
<dbReference type="GO" id="GO:0005506">
    <property type="term" value="F:iron ion binding"/>
    <property type="evidence" value="ECO:0007669"/>
    <property type="project" value="InterPro"/>
</dbReference>
<dbReference type="PRINTS" id="PR00463">
    <property type="entry name" value="EP450I"/>
</dbReference>
<comment type="caution">
    <text evidence="5">The sequence shown here is derived from an EMBL/GenBank/DDBJ whole genome shotgun (WGS) entry which is preliminary data.</text>
</comment>
<dbReference type="InterPro" id="IPR017972">
    <property type="entry name" value="Cyt_P450_CS"/>
</dbReference>
<feature type="region of interest" description="Disordered" evidence="3">
    <location>
        <begin position="351"/>
        <end position="373"/>
    </location>
</feature>
<keyword evidence="6" id="KW-1185">Reference proteome</keyword>
<evidence type="ECO:0000313" key="6">
    <source>
        <dbReference type="Proteomes" id="UP000247498"/>
    </source>
</evidence>
<dbReference type="PRINTS" id="PR00385">
    <property type="entry name" value="P450"/>
</dbReference>
<dbReference type="PANTHER" id="PTHR24301:SF2">
    <property type="entry name" value="THROMBOXANE-A SYNTHASE"/>
    <property type="match status" value="1"/>
</dbReference>
<keyword evidence="1 2" id="KW-0408">Iron</keyword>
<sequence length="627" mass="66579">MEGIQDAAAALLVAAGIVTVVLWALDRWKYRACPGPFALPLIGNLVPILKYGLHEYLDMCRRKYGRIFKIYLGSAHFFVVADPEVARAVNNRLVDRFIGPQLSADPSGKDSDQLLGLATANGEEWRALRLSWQPAFQSGSLERYAALMDECALRLVEQLAPAAAEGRAVDIWRSLGTMTMGVVGGTAFGVSLHTMDDASSPHYEEGQRLLTASAHVFSSSSFVNGSLYQPLLLIFPKAVKAVQWLAARLPDTRLVRLTKARQLIRDVSADLIADWRASAAAPGAAARRASEPSAADAAKAEAEAARAAASATLEELQGEAPTLLVEATAGSASDAATATASEAGSAASDAAAAAAADAPRTNERDQAAPAAGEKRAAAGLGVAPGSFLSLMLDRKARGGARFSDDVIIAQANTFILAGYETTANALSYAVYAAAANPRVQERLASEVDTFGRGRRMGHSDLAAFPYAQAVIKEALRLYPPAIMTNRRVTKQEGFELVPGVKIKKGMSIFTAPYCFHRDEAYWPRPLEFLPERFLPEGSPLAPTTESAWLAFGGGARMCVGWRFAMQEAVLALVRLFQAYTFELSPGQVPLKLRQGLTLSPAEGVWVTPVARGAADVPGAAPVAPAAA</sequence>
<reference evidence="5 6" key="1">
    <citation type="journal article" date="2018" name="Sci. Rep.">
        <title>Raphidocelis subcapitata (=Pseudokirchneriella subcapitata) provides an insight into genome evolution and environmental adaptations in the Sphaeropleales.</title>
        <authorList>
            <person name="Suzuki S."/>
            <person name="Yamaguchi H."/>
            <person name="Nakajima N."/>
            <person name="Kawachi M."/>
        </authorList>
    </citation>
    <scope>NUCLEOTIDE SEQUENCE [LARGE SCALE GENOMIC DNA]</scope>
    <source>
        <strain evidence="5 6">NIES-35</strain>
    </source>
</reference>
<name>A0A2V0PB78_9CHLO</name>
<organism evidence="5 6">
    <name type="scientific">Raphidocelis subcapitata</name>
    <dbReference type="NCBI Taxonomy" id="307507"/>
    <lineage>
        <taxon>Eukaryota</taxon>
        <taxon>Viridiplantae</taxon>
        <taxon>Chlorophyta</taxon>
        <taxon>core chlorophytes</taxon>
        <taxon>Chlorophyceae</taxon>
        <taxon>CS clade</taxon>
        <taxon>Sphaeropleales</taxon>
        <taxon>Selenastraceae</taxon>
        <taxon>Raphidocelis</taxon>
    </lineage>
</organism>
<keyword evidence="1 2" id="KW-0479">Metal-binding</keyword>
<evidence type="ECO:0000313" key="5">
    <source>
        <dbReference type="EMBL" id="GBF96779.1"/>
    </source>
</evidence>
<keyword evidence="4" id="KW-0812">Transmembrane</keyword>
<accession>A0A2V0PB78</accession>
<dbReference type="Proteomes" id="UP000247498">
    <property type="component" value="Unassembled WGS sequence"/>
</dbReference>
<dbReference type="InParanoid" id="A0A2V0PB78"/>
<dbReference type="Pfam" id="PF00067">
    <property type="entry name" value="p450"/>
    <property type="match status" value="2"/>
</dbReference>
<keyword evidence="4" id="KW-0472">Membrane</keyword>